<dbReference type="eggNOG" id="COG1988">
    <property type="taxonomic scope" value="Bacteria"/>
</dbReference>
<reference evidence="2 3" key="2">
    <citation type="journal article" date="2011" name="J. Bacteriol.">
        <title>Complete genome sequence of the anaerobic, halophilic alkalithermophile Natranaerobius thermophilus JW/NM-WN-LF.</title>
        <authorList>
            <person name="Zhao B."/>
            <person name="Mesbah N.M."/>
            <person name="Dalin E."/>
            <person name="Goodwin L."/>
            <person name="Nolan M."/>
            <person name="Pitluck S."/>
            <person name="Chertkov O."/>
            <person name="Brettin T.S."/>
            <person name="Han J."/>
            <person name="Larimer F.W."/>
            <person name="Land M.L."/>
            <person name="Hauser L."/>
            <person name="Kyrpides N."/>
            <person name="Wiegel J."/>
        </authorList>
    </citation>
    <scope>NUCLEOTIDE SEQUENCE [LARGE SCALE GENOMIC DNA]</scope>
    <source>
        <strain evidence="3">ATCC BAA-1301 / DSM 18059 / JW/NM-WN-LF</strain>
    </source>
</reference>
<feature type="transmembrane region" description="Helical" evidence="1">
    <location>
        <begin position="66"/>
        <end position="85"/>
    </location>
</feature>
<organism evidence="2 3">
    <name type="scientific">Natranaerobius thermophilus (strain ATCC BAA-1301 / DSM 18059 / JW/NM-WN-LF)</name>
    <dbReference type="NCBI Taxonomy" id="457570"/>
    <lineage>
        <taxon>Bacteria</taxon>
        <taxon>Bacillati</taxon>
        <taxon>Bacillota</taxon>
        <taxon>Clostridia</taxon>
        <taxon>Natranaerobiales</taxon>
        <taxon>Natranaerobiaceae</taxon>
        <taxon>Natranaerobius</taxon>
    </lineage>
</organism>
<dbReference type="HOGENOM" id="CLU_067817_2_0_9"/>
<sequence>MQVDPVTHLVVNTGIYTAVSDKGLSLDNPELLVASVGALIPDGDAIFQIFGHIPYLKNHRGVSHSILGGLFLSALTAMIFSFIFAHSFFILWAYGMLGVSTHLFLDWCNSYGVKLFWPLSSKMYSGNLLVVIEPILVALSLIMIFSFSYSYAIDFSGYTGHAAYPGYVIYSNLGWIALGLMAVYLFARYISRVNFTRYLKANFSAGDLQRLVVLPASTSLFHWDFIAETSHSVYIGQAPIFRRVFWIKEKLSKKIEKEMDKLFVNKALNSKIGKLFREFTPYYLVKHKRTPDDKHLVIFIDLRYHMGKRFLHQASVRFKKQGSMEEALFHPYHPERKIPVD</sequence>
<evidence type="ECO:0000313" key="2">
    <source>
        <dbReference type="EMBL" id="ACB85910.1"/>
    </source>
</evidence>
<dbReference type="EMBL" id="CP001034">
    <property type="protein sequence ID" value="ACB85910.1"/>
    <property type="molecule type" value="Genomic_DNA"/>
</dbReference>
<reference evidence="2 3" key="1">
    <citation type="submission" date="2008-04" db="EMBL/GenBank/DDBJ databases">
        <title>Complete sequence of chromosome of Natranaerobius thermophilus JW/NM-WN-LF.</title>
        <authorList>
            <consortium name="US DOE Joint Genome Institute"/>
            <person name="Copeland A."/>
            <person name="Lucas S."/>
            <person name="Lapidus A."/>
            <person name="Glavina del Rio T."/>
            <person name="Dalin E."/>
            <person name="Tice H."/>
            <person name="Bruce D."/>
            <person name="Goodwin L."/>
            <person name="Pitluck S."/>
            <person name="Chertkov O."/>
            <person name="Brettin T."/>
            <person name="Detter J.C."/>
            <person name="Han C."/>
            <person name="Kuske C.R."/>
            <person name="Schmutz J."/>
            <person name="Larimer F."/>
            <person name="Land M."/>
            <person name="Hauser L."/>
            <person name="Kyrpides N."/>
            <person name="Lykidis A."/>
            <person name="Mesbah N.M."/>
            <person name="Wiegel J."/>
        </authorList>
    </citation>
    <scope>NUCLEOTIDE SEQUENCE [LARGE SCALE GENOMIC DNA]</scope>
    <source>
        <strain evidence="3">ATCC BAA-1301 / DSM 18059 / JW/NM-WN-LF</strain>
    </source>
</reference>
<dbReference type="FunCoup" id="B2A8M6">
    <property type="interactions" value="1"/>
</dbReference>
<dbReference type="InParanoid" id="B2A8M6"/>
<dbReference type="InterPro" id="IPR053170">
    <property type="entry name" value="Transcription_regulator"/>
</dbReference>
<feature type="transmembrane region" description="Helical" evidence="1">
    <location>
        <begin position="128"/>
        <end position="147"/>
    </location>
</feature>
<dbReference type="KEGG" id="nth:Nther_2345"/>
<dbReference type="Pfam" id="PF04307">
    <property type="entry name" value="YdjM"/>
    <property type="match status" value="1"/>
</dbReference>
<dbReference type="InterPro" id="IPR007404">
    <property type="entry name" value="YdjM-like"/>
</dbReference>
<dbReference type="GO" id="GO:0016787">
    <property type="term" value="F:hydrolase activity"/>
    <property type="evidence" value="ECO:0007669"/>
    <property type="project" value="UniProtKB-KW"/>
</dbReference>
<keyword evidence="1" id="KW-1133">Transmembrane helix</keyword>
<dbReference type="STRING" id="457570.Nther_2345"/>
<name>B2A8M6_NATTJ</name>
<gene>
    <name evidence="2" type="ordered locus">Nther_2345</name>
</gene>
<feature type="transmembrane region" description="Helical" evidence="1">
    <location>
        <begin position="91"/>
        <end position="108"/>
    </location>
</feature>
<keyword evidence="3" id="KW-1185">Reference proteome</keyword>
<evidence type="ECO:0000256" key="1">
    <source>
        <dbReference type="SAM" id="Phobius"/>
    </source>
</evidence>
<keyword evidence="1" id="KW-0812">Transmembrane</keyword>
<dbReference type="Proteomes" id="UP000001683">
    <property type="component" value="Chromosome"/>
</dbReference>
<protein>
    <submittedName>
        <fullName evidence="2">Membrane-bound metal-dependent hydrolase</fullName>
    </submittedName>
</protein>
<dbReference type="PANTHER" id="PTHR40031:SF1">
    <property type="entry name" value="MEMBRANE-BOUND METAL-DEPENDENT HYDROLASE"/>
    <property type="match status" value="1"/>
</dbReference>
<evidence type="ECO:0000313" key="3">
    <source>
        <dbReference type="Proteomes" id="UP000001683"/>
    </source>
</evidence>
<dbReference type="AlphaFoldDB" id="B2A8M6"/>
<keyword evidence="1" id="KW-0472">Membrane</keyword>
<dbReference type="PANTHER" id="PTHR40031">
    <property type="entry name" value="HYPOTHETICAL MEMBRANE SPANNING PROTEIN"/>
    <property type="match status" value="1"/>
</dbReference>
<feature type="transmembrane region" description="Helical" evidence="1">
    <location>
        <begin position="167"/>
        <end position="187"/>
    </location>
</feature>
<keyword evidence="2" id="KW-0378">Hydrolase</keyword>
<proteinExistence type="predicted"/>
<accession>B2A8M6</accession>